<protein>
    <recommendedName>
        <fullName evidence="4 9">Carbonic anhydrase</fullName>
        <ecNumber evidence="4 9">4.2.1.1</ecNumber>
    </recommendedName>
</protein>
<dbReference type="Pfam" id="PF00194">
    <property type="entry name" value="Carb_anhydrase"/>
    <property type="match status" value="1"/>
</dbReference>
<dbReference type="STRING" id="1336337.A0A3N4JTP9"/>
<feature type="chain" id="PRO_5025075102" description="Carbonic anhydrase" evidence="9">
    <location>
        <begin position="22"/>
        <end position="340"/>
    </location>
</feature>
<feature type="domain" description="Alpha-carbonic anhydrase" evidence="10">
    <location>
        <begin position="42"/>
        <end position="280"/>
    </location>
</feature>
<dbReference type="Gene3D" id="3.10.200.10">
    <property type="entry name" value="Alpha carbonic anhydrase"/>
    <property type="match status" value="1"/>
</dbReference>
<comment type="cofactor">
    <cofactor evidence="1 9">
        <name>Zn(2+)</name>
        <dbReference type="ChEBI" id="CHEBI:29105"/>
    </cofactor>
</comment>
<keyword evidence="12" id="KW-1185">Reference proteome</keyword>
<keyword evidence="5 9" id="KW-0479">Metal-binding</keyword>
<dbReference type="GO" id="GO:0004089">
    <property type="term" value="F:carbonate dehydratase activity"/>
    <property type="evidence" value="ECO:0007669"/>
    <property type="project" value="UniProtKB-UniRule"/>
</dbReference>
<evidence type="ECO:0000313" key="12">
    <source>
        <dbReference type="Proteomes" id="UP000276215"/>
    </source>
</evidence>
<evidence type="ECO:0000256" key="2">
    <source>
        <dbReference type="ARBA" id="ARBA00002904"/>
    </source>
</evidence>
<dbReference type="AlphaFoldDB" id="A0A3N4JTP9"/>
<sequence>MYTQQLVFVAAALSTPLLSSANCMYGTSLFPRSEGAATVEVSKFGYTGLQGPLNWAALAAENSACATSKVQSPINIDSTVQLAAEVPKVVIADVEAAEFENLGTTVEVIVNGTTTFGGTEFSLKQFHFHTPSEHRVAEEYFPLEVHMVHEAADGSGAIAVIALTFQLSDDGTTTTELLTAVTENLAKIATPGTVTETGPLKFAEVINHVQTTPLFQYAGSLTTPPCAEGLTFLVTQKPLPLSVKTFNEIKSVVKFNSRYTQNSLNQNNLLAVGAAALAGAVAGEAAGNGTAAGNATEVAKPKPSGGAAVATSVKASATSKTAAGTYIPPHNHNLSLGTPN</sequence>
<evidence type="ECO:0000256" key="6">
    <source>
        <dbReference type="ARBA" id="ARBA00022833"/>
    </source>
</evidence>
<comment type="similarity">
    <text evidence="3 9">Belongs to the alpha-carbonic anhydrase family.</text>
</comment>
<dbReference type="InterPro" id="IPR041891">
    <property type="entry name" value="Alpha_CA_prokaryot-like"/>
</dbReference>
<comment type="catalytic activity">
    <reaction evidence="8 9">
        <text>hydrogencarbonate + H(+) = CO2 + H2O</text>
        <dbReference type="Rhea" id="RHEA:10748"/>
        <dbReference type="ChEBI" id="CHEBI:15377"/>
        <dbReference type="ChEBI" id="CHEBI:15378"/>
        <dbReference type="ChEBI" id="CHEBI:16526"/>
        <dbReference type="ChEBI" id="CHEBI:17544"/>
        <dbReference type="EC" id="4.2.1.1"/>
    </reaction>
</comment>
<dbReference type="InterPro" id="IPR036398">
    <property type="entry name" value="CA_dom_sf"/>
</dbReference>
<evidence type="ECO:0000256" key="7">
    <source>
        <dbReference type="ARBA" id="ARBA00023239"/>
    </source>
</evidence>
<evidence type="ECO:0000256" key="8">
    <source>
        <dbReference type="ARBA" id="ARBA00048348"/>
    </source>
</evidence>
<organism evidence="11 12">
    <name type="scientific">Choiromyces venosus 120613-1</name>
    <dbReference type="NCBI Taxonomy" id="1336337"/>
    <lineage>
        <taxon>Eukaryota</taxon>
        <taxon>Fungi</taxon>
        <taxon>Dikarya</taxon>
        <taxon>Ascomycota</taxon>
        <taxon>Pezizomycotina</taxon>
        <taxon>Pezizomycetes</taxon>
        <taxon>Pezizales</taxon>
        <taxon>Tuberaceae</taxon>
        <taxon>Choiromyces</taxon>
    </lineage>
</organism>
<dbReference type="InterPro" id="IPR023561">
    <property type="entry name" value="Carbonic_anhydrase_a-class"/>
</dbReference>
<proteinExistence type="inferred from homology"/>
<dbReference type="InterPro" id="IPR001148">
    <property type="entry name" value="CA_dom"/>
</dbReference>
<dbReference type="InterPro" id="IPR018338">
    <property type="entry name" value="Carbonic_anhydrase_a-class_CS"/>
</dbReference>
<dbReference type="Proteomes" id="UP000276215">
    <property type="component" value="Unassembled WGS sequence"/>
</dbReference>
<gene>
    <name evidence="11" type="ORF">L873DRAFT_1675489</name>
</gene>
<dbReference type="SUPFAM" id="SSF51069">
    <property type="entry name" value="Carbonic anhydrase"/>
    <property type="match status" value="1"/>
</dbReference>
<dbReference type="EC" id="4.2.1.1" evidence="4 9"/>
<name>A0A3N4JTP9_9PEZI</name>
<evidence type="ECO:0000256" key="4">
    <source>
        <dbReference type="ARBA" id="ARBA00012925"/>
    </source>
</evidence>
<evidence type="ECO:0000313" key="11">
    <source>
        <dbReference type="EMBL" id="RPB01734.1"/>
    </source>
</evidence>
<dbReference type="SMART" id="SM01057">
    <property type="entry name" value="Carb_anhydrase"/>
    <property type="match status" value="1"/>
</dbReference>
<feature type="signal peptide" evidence="9">
    <location>
        <begin position="1"/>
        <end position="21"/>
    </location>
</feature>
<dbReference type="PANTHER" id="PTHR18952">
    <property type="entry name" value="CARBONIC ANHYDRASE"/>
    <property type="match status" value="1"/>
</dbReference>
<dbReference type="OrthoDB" id="429145at2759"/>
<evidence type="ECO:0000256" key="5">
    <source>
        <dbReference type="ARBA" id="ARBA00022723"/>
    </source>
</evidence>
<evidence type="ECO:0000256" key="3">
    <source>
        <dbReference type="ARBA" id="ARBA00010718"/>
    </source>
</evidence>
<reference evidence="11 12" key="1">
    <citation type="journal article" date="2018" name="Nat. Ecol. Evol.">
        <title>Pezizomycetes genomes reveal the molecular basis of ectomycorrhizal truffle lifestyle.</title>
        <authorList>
            <person name="Murat C."/>
            <person name="Payen T."/>
            <person name="Noel B."/>
            <person name="Kuo A."/>
            <person name="Morin E."/>
            <person name="Chen J."/>
            <person name="Kohler A."/>
            <person name="Krizsan K."/>
            <person name="Balestrini R."/>
            <person name="Da Silva C."/>
            <person name="Montanini B."/>
            <person name="Hainaut M."/>
            <person name="Levati E."/>
            <person name="Barry K.W."/>
            <person name="Belfiori B."/>
            <person name="Cichocki N."/>
            <person name="Clum A."/>
            <person name="Dockter R.B."/>
            <person name="Fauchery L."/>
            <person name="Guy J."/>
            <person name="Iotti M."/>
            <person name="Le Tacon F."/>
            <person name="Lindquist E.A."/>
            <person name="Lipzen A."/>
            <person name="Malagnac F."/>
            <person name="Mello A."/>
            <person name="Molinier V."/>
            <person name="Miyauchi S."/>
            <person name="Poulain J."/>
            <person name="Riccioni C."/>
            <person name="Rubini A."/>
            <person name="Sitrit Y."/>
            <person name="Splivallo R."/>
            <person name="Traeger S."/>
            <person name="Wang M."/>
            <person name="Zifcakova L."/>
            <person name="Wipf D."/>
            <person name="Zambonelli A."/>
            <person name="Paolocci F."/>
            <person name="Nowrousian M."/>
            <person name="Ottonello S."/>
            <person name="Baldrian P."/>
            <person name="Spatafora J.W."/>
            <person name="Henrissat B."/>
            <person name="Nagy L.G."/>
            <person name="Aury J.M."/>
            <person name="Wincker P."/>
            <person name="Grigoriev I.V."/>
            <person name="Bonfante P."/>
            <person name="Martin F.M."/>
        </authorList>
    </citation>
    <scope>NUCLEOTIDE SEQUENCE [LARGE SCALE GENOMIC DNA]</scope>
    <source>
        <strain evidence="11 12">120613-1</strain>
    </source>
</reference>
<comment type="function">
    <text evidence="2 9">Reversible hydration of carbon dioxide.</text>
</comment>
<dbReference type="PROSITE" id="PS00162">
    <property type="entry name" value="ALPHA_CA_1"/>
    <property type="match status" value="1"/>
</dbReference>
<keyword evidence="7 9" id="KW-0456">Lyase</keyword>
<dbReference type="PANTHER" id="PTHR18952:SF265">
    <property type="entry name" value="CARBONIC ANHYDRASE"/>
    <property type="match status" value="1"/>
</dbReference>
<dbReference type="PROSITE" id="PS51144">
    <property type="entry name" value="ALPHA_CA_2"/>
    <property type="match status" value="1"/>
</dbReference>
<evidence type="ECO:0000256" key="1">
    <source>
        <dbReference type="ARBA" id="ARBA00001947"/>
    </source>
</evidence>
<dbReference type="EMBL" id="ML120371">
    <property type="protein sequence ID" value="RPB01734.1"/>
    <property type="molecule type" value="Genomic_DNA"/>
</dbReference>
<evidence type="ECO:0000256" key="9">
    <source>
        <dbReference type="RuleBase" id="RU367011"/>
    </source>
</evidence>
<dbReference type="CDD" id="cd03124">
    <property type="entry name" value="alpha_CA_prokaryotic_like"/>
    <property type="match status" value="1"/>
</dbReference>
<keyword evidence="9" id="KW-0732">Signal</keyword>
<accession>A0A3N4JTP9</accession>
<evidence type="ECO:0000259" key="10">
    <source>
        <dbReference type="PROSITE" id="PS51144"/>
    </source>
</evidence>
<dbReference type="GO" id="GO:0008270">
    <property type="term" value="F:zinc ion binding"/>
    <property type="evidence" value="ECO:0007669"/>
    <property type="project" value="UniProtKB-UniRule"/>
</dbReference>
<keyword evidence="6 9" id="KW-0862">Zinc</keyword>